<dbReference type="EMBL" id="CP019288">
    <property type="protein sequence ID" value="QHI37865.1"/>
    <property type="molecule type" value="Genomic_DNA"/>
</dbReference>
<accession>A0A7L4ZMM9</accession>
<dbReference type="AlphaFoldDB" id="A0A7L4ZMM9"/>
<proteinExistence type="predicted"/>
<protein>
    <submittedName>
        <fullName evidence="1">Uncharacterized protein</fullName>
    </submittedName>
</protein>
<dbReference type="Proteomes" id="UP000464657">
    <property type="component" value="Chromosome"/>
</dbReference>
<dbReference type="OrthoDB" id="9927924at2"/>
<dbReference type="KEGG" id="kan:IMCC3317_32480"/>
<gene>
    <name evidence="1" type="ORF">IMCC3317_32480</name>
</gene>
<dbReference type="RefSeq" id="WP_160130453.1">
    <property type="nucleotide sequence ID" value="NZ_CP019288.1"/>
</dbReference>
<organism evidence="1 2">
    <name type="scientific">Kordia antarctica</name>
    <dbReference type="NCBI Taxonomy" id="1218801"/>
    <lineage>
        <taxon>Bacteria</taxon>
        <taxon>Pseudomonadati</taxon>
        <taxon>Bacteroidota</taxon>
        <taxon>Flavobacteriia</taxon>
        <taxon>Flavobacteriales</taxon>
        <taxon>Flavobacteriaceae</taxon>
        <taxon>Kordia</taxon>
    </lineage>
</organism>
<evidence type="ECO:0000313" key="1">
    <source>
        <dbReference type="EMBL" id="QHI37865.1"/>
    </source>
</evidence>
<name>A0A7L4ZMM9_9FLAO</name>
<sequence>MKKRKVNNLQLNKNNVSNLNTIFGGRAPGGGTISDPVGITDNCPPSLPHSDCYCGSDFNKGCGSIIGHC</sequence>
<reference evidence="1 2" key="1">
    <citation type="journal article" date="2013" name="Int. J. Syst. Evol. Microbiol.">
        <title>Kordia antarctica sp. nov., isolated from Antarctic seawater.</title>
        <authorList>
            <person name="Baek K."/>
            <person name="Choi A."/>
            <person name="Kang I."/>
            <person name="Lee K."/>
            <person name="Cho J.C."/>
        </authorList>
    </citation>
    <scope>NUCLEOTIDE SEQUENCE [LARGE SCALE GENOMIC DNA]</scope>
    <source>
        <strain evidence="1 2">IMCC3317</strain>
    </source>
</reference>
<evidence type="ECO:0000313" key="2">
    <source>
        <dbReference type="Proteomes" id="UP000464657"/>
    </source>
</evidence>
<keyword evidence="2" id="KW-1185">Reference proteome</keyword>